<comment type="caution">
    <text evidence="2">The sequence shown here is derived from an EMBL/GenBank/DDBJ whole genome shotgun (WGS) entry which is preliminary data.</text>
</comment>
<feature type="transmembrane region" description="Helical" evidence="1">
    <location>
        <begin position="31"/>
        <end position="49"/>
    </location>
</feature>
<keyword evidence="1" id="KW-0472">Membrane</keyword>
<dbReference type="EMBL" id="ATMR01000152">
    <property type="protein sequence ID" value="EPR71621.1"/>
    <property type="molecule type" value="Genomic_DNA"/>
</dbReference>
<sequence>MEIGLMLIASIMVFSALFGVGFWIYGETIPAIIATAITIAGGVLVYKGWKKMR</sequence>
<name>S7VNT3_9FLAO</name>
<organism evidence="2 3">
    <name type="scientific">Winogradskyella psychrotolerans RS-3</name>
    <dbReference type="NCBI Taxonomy" id="641526"/>
    <lineage>
        <taxon>Bacteria</taxon>
        <taxon>Pseudomonadati</taxon>
        <taxon>Bacteroidota</taxon>
        <taxon>Flavobacteriia</taxon>
        <taxon>Flavobacteriales</taxon>
        <taxon>Flavobacteriaceae</taxon>
        <taxon>Winogradskyella</taxon>
    </lineage>
</organism>
<feature type="transmembrane region" description="Helical" evidence="1">
    <location>
        <begin position="7"/>
        <end position="25"/>
    </location>
</feature>
<keyword evidence="1" id="KW-1133">Transmembrane helix</keyword>
<accession>S7VNT3</accession>
<proteinExistence type="predicted"/>
<dbReference type="AlphaFoldDB" id="S7VNT3"/>
<keyword evidence="1" id="KW-0812">Transmembrane</keyword>
<evidence type="ECO:0000256" key="1">
    <source>
        <dbReference type="SAM" id="Phobius"/>
    </source>
</evidence>
<dbReference type="eggNOG" id="COG0591">
    <property type="taxonomic scope" value="Bacteria"/>
</dbReference>
<evidence type="ECO:0000313" key="3">
    <source>
        <dbReference type="Proteomes" id="UP000014962"/>
    </source>
</evidence>
<evidence type="ECO:0000313" key="2">
    <source>
        <dbReference type="EMBL" id="EPR71621.1"/>
    </source>
</evidence>
<gene>
    <name evidence="2" type="ORF">ADIWIN_3203</name>
</gene>
<protein>
    <submittedName>
        <fullName evidence="2">Uncharacterized protein</fullName>
    </submittedName>
</protein>
<dbReference type="Proteomes" id="UP000014962">
    <property type="component" value="Unassembled WGS sequence"/>
</dbReference>
<keyword evidence="3" id="KW-1185">Reference proteome</keyword>
<reference evidence="2 3" key="1">
    <citation type="journal article" date="2013" name="Genome Announc.">
        <title>Draft Genome Sequence of Winogradskyella psychrotolerans RS-3T, Isolated from the Marine Transect of Kongsfjorden, Ny-Alesund, Svalbard, Arctic Ocean.</title>
        <authorList>
            <person name="Kumar Pinnaka A."/>
            <person name="Ara S."/>
            <person name="Singh A."/>
            <person name="Shivaji S."/>
        </authorList>
    </citation>
    <scope>NUCLEOTIDE SEQUENCE [LARGE SCALE GENOMIC DNA]</scope>
    <source>
        <strain evidence="2 3">RS-3</strain>
    </source>
</reference>